<feature type="signal peptide" evidence="5">
    <location>
        <begin position="1"/>
        <end position="20"/>
    </location>
</feature>
<feature type="domain" description="EGF-like" evidence="7">
    <location>
        <begin position="250"/>
        <end position="297"/>
    </location>
</feature>
<sequence length="358" mass="38410">MILGLSLILKLLLWLAASFGAYMSEAKYSSSSLGCIDIPYPFGKSGEAMNKQFEISCQSDDAAPLLQLGGTSMYYEVESISLQGHLSIYTGAIAVDCPPNFTRESGWIDLEGTPYTISDTKSSGNMLTIIGCENVAVILGPDGISASTCVTFCNSSIAFATEEISNGSCSSTGGCCQAFIPKGLKRFNFTLQSIQTAYKGLGQPSCSQAFFVNQSSFKFSTDMLLALMQDEPISQDRYLVTLDWAIGNETCEEARLKDETYACKKNSYCYTSANGVGYRCNCSLGYDGNPYAADGCTDINECMDPQLNPCVGLCINEPGSVSCACPHGQLGDGRKQGSGCRNMVPLELSLGNTFKFAY</sequence>
<evidence type="ECO:0000256" key="4">
    <source>
        <dbReference type="ARBA" id="ARBA00023157"/>
    </source>
</evidence>
<dbReference type="InterPro" id="IPR001881">
    <property type="entry name" value="EGF-like_Ca-bd_dom"/>
</dbReference>
<reference evidence="8" key="1">
    <citation type="journal article" date="2017" name="Gigascience">
        <title>The genome draft of coconut (Cocos nucifera).</title>
        <authorList>
            <person name="Xiao Y."/>
            <person name="Xu P."/>
            <person name="Fan H."/>
            <person name="Baudouin L."/>
            <person name="Xia W."/>
            <person name="Bocs S."/>
            <person name="Xu J."/>
            <person name="Li Q."/>
            <person name="Guo A."/>
            <person name="Zhou L."/>
            <person name="Li J."/>
            <person name="Wu Y."/>
            <person name="Ma Z."/>
            <person name="Armero A."/>
            <person name="Issali A.E."/>
            <person name="Liu N."/>
            <person name="Peng M."/>
            <person name="Yang Y."/>
        </authorList>
    </citation>
    <scope>NUCLEOTIDE SEQUENCE</scope>
    <source>
        <tissue evidence="8">Spear leaf of Hainan Tall coconut</tissue>
    </source>
</reference>
<evidence type="ECO:0000256" key="2">
    <source>
        <dbReference type="ARBA" id="ARBA00022729"/>
    </source>
</evidence>
<dbReference type="SMART" id="SM00179">
    <property type="entry name" value="EGF_CA"/>
    <property type="match status" value="1"/>
</dbReference>
<keyword evidence="8" id="KW-0675">Receptor</keyword>
<evidence type="ECO:0000256" key="5">
    <source>
        <dbReference type="SAM" id="SignalP"/>
    </source>
</evidence>
<dbReference type="Gene3D" id="2.10.25.10">
    <property type="entry name" value="Laminin"/>
    <property type="match status" value="1"/>
</dbReference>
<comment type="caution">
    <text evidence="8">The sequence shown here is derived from an EMBL/GenBank/DDBJ whole genome shotgun (WGS) entry which is preliminary data.</text>
</comment>
<protein>
    <submittedName>
        <fullName evidence="8">Wall-associated receptor kinase 1</fullName>
    </submittedName>
</protein>
<dbReference type="EMBL" id="CM017878">
    <property type="protein sequence ID" value="KAG1355411.1"/>
    <property type="molecule type" value="Genomic_DNA"/>
</dbReference>
<keyword evidence="8" id="KW-0418">Kinase</keyword>
<feature type="chain" id="PRO_5035460660" evidence="5">
    <location>
        <begin position="21"/>
        <end position="358"/>
    </location>
</feature>
<dbReference type="PANTHER" id="PTHR33491">
    <property type="entry name" value="OSJNBA0016N04.9 PROTEIN"/>
    <property type="match status" value="1"/>
</dbReference>
<keyword evidence="9" id="KW-1185">Reference proteome</keyword>
<keyword evidence="4" id="KW-1015">Disulfide bond</keyword>
<evidence type="ECO:0000259" key="7">
    <source>
        <dbReference type="SMART" id="SM00181"/>
    </source>
</evidence>
<dbReference type="AlphaFoldDB" id="A0A8K0IG60"/>
<dbReference type="InterPro" id="IPR000742">
    <property type="entry name" value="EGF"/>
</dbReference>
<feature type="domain" description="EGF-like" evidence="7">
    <location>
        <begin position="301"/>
        <end position="341"/>
    </location>
</feature>
<dbReference type="Proteomes" id="UP000797356">
    <property type="component" value="Chromosome 7"/>
</dbReference>
<organism evidence="8 9">
    <name type="scientific">Cocos nucifera</name>
    <name type="common">Coconut palm</name>
    <dbReference type="NCBI Taxonomy" id="13894"/>
    <lineage>
        <taxon>Eukaryota</taxon>
        <taxon>Viridiplantae</taxon>
        <taxon>Streptophyta</taxon>
        <taxon>Embryophyta</taxon>
        <taxon>Tracheophyta</taxon>
        <taxon>Spermatophyta</taxon>
        <taxon>Magnoliopsida</taxon>
        <taxon>Liliopsida</taxon>
        <taxon>Arecaceae</taxon>
        <taxon>Arecoideae</taxon>
        <taxon>Cocoseae</taxon>
        <taxon>Attaleinae</taxon>
        <taxon>Cocos</taxon>
    </lineage>
</organism>
<reference evidence="8" key="2">
    <citation type="submission" date="2019-07" db="EMBL/GenBank/DDBJ databases">
        <authorList>
            <person name="Yang Y."/>
            <person name="Bocs S."/>
            <person name="Baudouin L."/>
        </authorList>
    </citation>
    <scope>NUCLEOTIDE SEQUENCE</scope>
    <source>
        <tissue evidence="8">Spear leaf of Hainan Tall coconut</tissue>
    </source>
</reference>
<dbReference type="GO" id="GO:0016301">
    <property type="term" value="F:kinase activity"/>
    <property type="evidence" value="ECO:0007669"/>
    <property type="project" value="UniProtKB-KW"/>
</dbReference>
<dbReference type="CDD" id="cd00054">
    <property type="entry name" value="EGF_CA"/>
    <property type="match status" value="1"/>
</dbReference>
<dbReference type="SUPFAM" id="SSF57196">
    <property type="entry name" value="EGF/Laminin"/>
    <property type="match status" value="1"/>
</dbReference>
<accession>A0A8K0IG60</accession>
<dbReference type="OrthoDB" id="696254at2759"/>
<gene>
    <name evidence="8" type="ORF">COCNU_07G015230</name>
</gene>
<keyword evidence="8" id="KW-0808">Transferase</keyword>
<evidence type="ECO:0000259" key="6">
    <source>
        <dbReference type="SMART" id="SM00179"/>
    </source>
</evidence>
<evidence type="ECO:0000256" key="3">
    <source>
        <dbReference type="ARBA" id="ARBA00022737"/>
    </source>
</evidence>
<evidence type="ECO:0000313" key="8">
    <source>
        <dbReference type="EMBL" id="KAG1355411.1"/>
    </source>
</evidence>
<dbReference type="GO" id="GO:0005509">
    <property type="term" value="F:calcium ion binding"/>
    <property type="evidence" value="ECO:0007669"/>
    <property type="project" value="InterPro"/>
</dbReference>
<evidence type="ECO:0000313" key="9">
    <source>
        <dbReference type="Proteomes" id="UP000797356"/>
    </source>
</evidence>
<dbReference type="FunFam" id="2.10.25.10:FF:000038">
    <property type="entry name" value="Fibrillin 2"/>
    <property type="match status" value="1"/>
</dbReference>
<evidence type="ECO:0000256" key="1">
    <source>
        <dbReference type="ARBA" id="ARBA00022536"/>
    </source>
</evidence>
<proteinExistence type="predicted"/>
<keyword evidence="2 5" id="KW-0732">Signal</keyword>
<dbReference type="SMART" id="SM00181">
    <property type="entry name" value="EGF"/>
    <property type="match status" value="2"/>
</dbReference>
<keyword evidence="3" id="KW-0677">Repeat</keyword>
<feature type="domain" description="EGF-like calcium-binding" evidence="6">
    <location>
        <begin position="298"/>
        <end position="341"/>
    </location>
</feature>
<name>A0A8K0IG60_COCNU</name>
<keyword evidence="1" id="KW-0245">EGF-like domain</keyword>